<comment type="caution">
    <text evidence="7">The sequence shown here is derived from an EMBL/GenBank/DDBJ whole genome shotgun (WGS) entry which is preliminary data.</text>
</comment>
<dbReference type="AlphaFoldDB" id="A0A7Z0KA84"/>
<feature type="binding site" evidence="5">
    <location>
        <position position="16"/>
    </location>
    <ligand>
        <name>S-adenosyl-L-methionine</name>
        <dbReference type="ChEBI" id="CHEBI:59789"/>
    </ligand>
</feature>
<name>A0A7Z0KA84_9MICC</name>
<dbReference type="EC" id="2.1.1.184" evidence="7"/>
<feature type="domain" description="Ribosomal RNA adenine methylase transferase N-terminal" evidence="6">
    <location>
        <begin position="21"/>
        <end position="181"/>
    </location>
</feature>
<dbReference type="Proteomes" id="UP000535437">
    <property type="component" value="Unassembled WGS sequence"/>
</dbReference>
<evidence type="ECO:0000256" key="3">
    <source>
        <dbReference type="ARBA" id="ARBA00022691"/>
    </source>
</evidence>
<dbReference type="Gene3D" id="1.10.8.100">
    <property type="entry name" value="Ribosomal RNA adenine dimethylase-like, domain 2"/>
    <property type="match status" value="1"/>
</dbReference>
<dbReference type="InterPro" id="IPR023165">
    <property type="entry name" value="rRNA_Ade_diMease-like_C"/>
</dbReference>
<dbReference type="Gene3D" id="3.40.50.150">
    <property type="entry name" value="Vaccinia Virus protein VP39"/>
    <property type="match status" value="1"/>
</dbReference>
<evidence type="ECO:0000259" key="6">
    <source>
        <dbReference type="SMART" id="SM00650"/>
    </source>
</evidence>
<dbReference type="EMBL" id="JACCFY010000001">
    <property type="protein sequence ID" value="NYJ78558.1"/>
    <property type="molecule type" value="Genomic_DNA"/>
</dbReference>
<keyword evidence="1 5" id="KW-0489">Methyltransferase</keyword>
<dbReference type="InterPro" id="IPR029063">
    <property type="entry name" value="SAM-dependent_MTases_sf"/>
</dbReference>
<dbReference type="InterPro" id="IPR001737">
    <property type="entry name" value="KsgA/Erm"/>
</dbReference>
<dbReference type="GO" id="GO:0003723">
    <property type="term" value="F:RNA binding"/>
    <property type="evidence" value="ECO:0007669"/>
    <property type="project" value="UniProtKB-UniRule"/>
</dbReference>
<dbReference type="SMART" id="SM00650">
    <property type="entry name" value="rADc"/>
    <property type="match status" value="1"/>
</dbReference>
<dbReference type="Pfam" id="PF00398">
    <property type="entry name" value="RrnaAD"/>
    <property type="match status" value="1"/>
</dbReference>
<comment type="similarity">
    <text evidence="5">Belongs to the class I-like SAM-binding methyltransferase superfamily. rRNA adenine N(6)-methyltransferase family.</text>
</comment>
<reference evidence="7 8" key="1">
    <citation type="submission" date="2020-07" db="EMBL/GenBank/DDBJ databases">
        <title>Sequencing the genomes of 1000 actinobacteria strains.</title>
        <authorList>
            <person name="Klenk H.-P."/>
        </authorList>
    </citation>
    <scope>NUCLEOTIDE SEQUENCE [LARGE SCALE GENOMIC DNA]</scope>
    <source>
        <strain evidence="7 8">DSM 15475</strain>
    </source>
</reference>
<feature type="binding site" evidence="5">
    <location>
        <position position="84"/>
    </location>
    <ligand>
        <name>S-adenosyl-L-methionine</name>
        <dbReference type="ChEBI" id="CHEBI:59789"/>
    </ligand>
</feature>
<dbReference type="InterPro" id="IPR020598">
    <property type="entry name" value="rRNA_Ade_methylase_Trfase_N"/>
</dbReference>
<dbReference type="PROSITE" id="PS51689">
    <property type="entry name" value="SAM_RNA_A_N6_MT"/>
    <property type="match status" value="1"/>
</dbReference>
<feature type="binding site" evidence="5">
    <location>
        <position position="100"/>
    </location>
    <ligand>
        <name>S-adenosyl-L-methionine</name>
        <dbReference type="ChEBI" id="CHEBI:59789"/>
    </ligand>
</feature>
<feature type="binding site" evidence="5">
    <location>
        <position position="14"/>
    </location>
    <ligand>
        <name>S-adenosyl-L-methionine</name>
        <dbReference type="ChEBI" id="CHEBI:59789"/>
    </ligand>
</feature>
<gene>
    <name evidence="7" type="ORF">HNR09_001969</name>
</gene>
<organism evidence="7 8">
    <name type="scientific">Nesterenkonia xinjiangensis</name>
    <dbReference type="NCBI Taxonomy" id="225327"/>
    <lineage>
        <taxon>Bacteria</taxon>
        <taxon>Bacillati</taxon>
        <taxon>Actinomycetota</taxon>
        <taxon>Actinomycetes</taxon>
        <taxon>Micrococcales</taxon>
        <taxon>Micrococcaceae</taxon>
        <taxon>Nesterenkonia</taxon>
    </lineage>
</organism>
<dbReference type="SUPFAM" id="SSF53335">
    <property type="entry name" value="S-adenosyl-L-methionine-dependent methyltransferases"/>
    <property type="match status" value="1"/>
</dbReference>
<keyword evidence="8" id="KW-1185">Reference proteome</keyword>
<dbReference type="GO" id="GO:0005829">
    <property type="term" value="C:cytosol"/>
    <property type="evidence" value="ECO:0007669"/>
    <property type="project" value="TreeGrafter"/>
</dbReference>
<dbReference type="GO" id="GO:0000179">
    <property type="term" value="F:rRNA (adenine-N6,N6-)-dimethyltransferase activity"/>
    <property type="evidence" value="ECO:0007669"/>
    <property type="project" value="UniProtKB-UniRule"/>
</dbReference>
<dbReference type="GO" id="GO:0052910">
    <property type="term" value="F:23S rRNA (adenine(2085)-N(6))-dimethyltransferase activity"/>
    <property type="evidence" value="ECO:0007669"/>
    <property type="project" value="UniProtKB-EC"/>
</dbReference>
<protein>
    <submittedName>
        <fullName evidence="7">23S rRNA (Adenine-N6)-dimethyltransferase</fullName>
        <ecNumber evidence="7">2.1.1.184</ecNumber>
    </submittedName>
</protein>
<evidence type="ECO:0000256" key="2">
    <source>
        <dbReference type="ARBA" id="ARBA00022679"/>
    </source>
</evidence>
<dbReference type="CDD" id="cd02440">
    <property type="entry name" value="AdoMet_MTases"/>
    <property type="match status" value="1"/>
</dbReference>
<keyword evidence="3 5" id="KW-0949">S-adenosyl-L-methionine</keyword>
<evidence type="ECO:0000256" key="5">
    <source>
        <dbReference type="PROSITE-ProRule" id="PRU01026"/>
    </source>
</evidence>
<dbReference type="NCBIfam" id="NF000499">
    <property type="entry name" value="Erm23S_rRNA_broad"/>
    <property type="match status" value="1"/>
</dbReference>
<accession>A0A7Z0KA84</accession>
<dbReference type="PANTHER" id="PTHR11727:SF7">
    <property type="entry name" value="DIMETHYLADENOSINE TRANSFERASE-RELATED"/>
    <property type="match status" value="1"/>
</dbReference>
<sequence>MHTFTHGRHENGQNFLTDPRSIRSVVDLVARTHGPILEIGPGEGALTLPMQRFGRPITAVEIHPRMVRRLQSRVGRRTRVLEGDFLRHRLPREPHVVVGNLPFHLTTSILRRLLHDSSWEEAVLITQWEVARRRAGVGGSSMMTAQWAPYYEFGLGGRIPAAAYRPRPSVDAGILTISRRERPLIPWKDRKGYAGFVHGAFTASGHGMGQILQRGLRISRREVGPLLGSAGVRRDATPSHLTAEQWTALWRRAP</sequence>
<evidence type="ECO:0000313" key="8">
    <source>
        <dbReference type="Proteomes" id="UP000535437"/>
    </source>
</evidence>
<feature type="binding site" evidence="5">
    <location>
        <position position="40"/>
    </location>
    <ligand>
        <name>S-adenosyl-L-methionine</name>
        <dbReference type="ChEBI" id="CHEBI:59789"/>
    </ligand>
</feature>
<proteinExistence type="inferred from homology"/>
<feature type="binding site" evidence="5">
    <location>
        <position position="61"/>
    </location>
    <ligand>
        <name>S-adenosyl-L-methionine</name>
        <dbReference type="ChEBI" id="CHEBI:59789"/>
    </ligand>
</feature>
<evidence type="ECO:0000256" key="1">
    <source>
        <dbReference type="ARBA" id="ARBA00022603"/>
    </source>
</evidence>
<evidence type="ECO:0000256" key="4">
    <source>
        <dbReference type="ARBA" id="ARBA00022884"/>
    </source>
</evidence>
<dbReference type="PANTHER" id="PTHR11727">
    <property type="entry name" value="DIMETHYLADENOSINE TRANSFERASE"/>
    <property type="match status" value="1"/>
</dbReference>
<keyword evidence="4 5" id="KW-0694">RNA-binding</keyword>
<evidence type="ECO:0000313" key="7">
    <source>
        <dbReference type="EMBL" id="NYJ78558.1"/>
    </source>
</evidence>
<keyword evidence="2 5" id="KW-0808">Transferase</keyword>